<evidence type="ECO:0000313" key="4">
    <source>
        <dbReference type="Proteomes" id="UP001303115"/>
    </source>
</evidence>
<proteinExistence type="predicted"/>
<dbReference type="InterPro" id="IPR058846">
    <property type="entry name" value="PAS-like"/>
</dbReference>
<name>A0AAN6P4Q9_9PEZI</name>
<keyword evidence="4" id="KW-1185">Reference proteome</keyword>
<feature type="domain" description="PAS-like" evidence="2">
    <location>
        <begin position="5"/>
        <end position="111"/>
    </location>
</feature>
<evidence type="ECO:0000256" key="1">
    <source>
        <dbReference type="SAM" id="MobiDB-lite"/>
    </source>
</evidence>
<gene>
    <name evidence="3" type="ORF">C8A01DRAFT_41913</name>
</gene>
<feature type="non-terminal residue" evidence="3">
    <location>
        <position position="139"/>
    </location>
</feature>
<dbReference type="Proteomes" id="UP001303115">
    <property type="component" value="Unassembled WGS sequence"/>
</dbReference>
<protein>
    <recommendedName>
        <fullName evidence="2">PAS-like domain-containing protein</fullName>
    </recommendedName>
</protein>
<evidence type="ECO:0000259" key="2">
    <source>
        <dbReference type="Pfam" id="PF26131"/>
    </source>
</evidence>
<evidence type="ECO:0000313" key="3">
    <source>
        <dbReference type="EMBL" id="KAK4031644.1"/>
    </source>
</evidence>
<dbReference type="AlphaFoldDB" id="A0AAN6P4Q9"/>
<accession>A0AAN6P4Q9</accession>
<sequence length="139" mass="14973">MHPSILDTSIIDLLEADPRPSVIVALTPHPPTVVYTNPAFAAYPTLLDLITAKGEDCGPLWEWITGTSALSGPQAPLNGGRAASASFSYSNVYWTRSVVHEQMVVVGANEQIPLSQSPRRVRLDLTDSQPSGVSPPRRI</sequence>
<dbReference type="EMBL" id="MU854740">
    <property type="protein sequence ID" value="KAK4031644.1"/>
    <property type="molecule type" value="Genomic_DNA"/>
</dbReference>
<reference evidence="4" key="1">
    <citation type="journal article" date="2023" name="Mol. Phylogenet. Evol.">
        <title>Genome-scale phylogeny and comparative genomics of the fungal order Sordariales.</title>
        <authorList>
            <person name="Hensen N."/>
            <person name="Bonometti L."/>
            <person name="Westerberg I."/>
            <person name="Brannstrom I.O."/>
            <person name="Guillou S."/>
            <person name="Cros-Aarteil S."/>
            <person name="Calhoun S."/>
            <person name="Haridas S."/>
            <person name="Kuo A."/>
            <person name="Mondo S."/>
            <person name="Pangilinan J."/>
            <person name="Riley R."/>
            <person name="LaButti K."/>
            <person name="Andreopoulos B."/>
            <person name="Lipzen A."/>
            <person name="Chen C."/>
            <person name="Yan M."/>
            <person name="Daum C."/>
            <person name="Ng V."/>
            <person name="Clum A."/>
            <person name="Steindorff A."/>
            <person name="Ohm R.A."/>
            <person name="Martin F."/>
            <person name="Silar P."/>
            <person name="Natvig D.O."/>
            <person name="Lalanne C."/>
            <person name="Gautier V."/>
            <person name="Ament-Velasquez S.L."/>
            <person name="Kruys A."/>
            <person name="Hutchinson M.I."/>
            <person name="Powell A.J."/>
            <person name="Barry K."/>
            <person name="Miller A.N."/>
            <person name="Grigoriev I.V."/>
            <person name="Debuchy R."/>
            <person name="Gladieux P."/>
            <person name="Hiltunen Thoren M."/>
            <person name="Johannesson H."/>
        </authorList>
    </citation>
    <scope>NUCLEOTIDE SEQUENCE [LARGE SCALE GENOMIC DNA]</scope>
    <source>
        <strain evidence="4">CBS 284.82</strain>
    </source>
</reference>
<dbReference type="Pfam" id="PF26131">
    <property type="entry name" value="PAS-like"/>
    <property type="match status" value="1"/>
</dbReference>
<feature type="region of interest" description="Disordered" evidence="1">
    <location>
        <begin position="118"/>
        <end position="139"/>
    </location>
</feature>
<organism evidence="3 4">
    <name type="scientific">Parachaetomium inaequale</name>
    <dbReference type="NCBI Taxonomy" id="2588326"/>
    <lineage>
        <taxon>Eukaryota</taxon>
        <taxon>Fungi</taxon>
        <taxon>Dikarya</taxon>
        <taxon>Ascomycota</taxon>
        <taxon>Pezizomycotina</taxon>
        <taxon>Sordariomycetes</taxon>
        <taxon>Sordariomycetidae</taxon>
        <taxon>Sordariales</taxon>
        <taxon>Chaetomiaceae</taxon>
        <taxon>Parachaetomium</taxon>
    </lineage>
</organism>
<comment type="caution">
    <text evidence="3">The sequence shown here is derived from an EMBL/GenBank/DDBJ whole genome shotgun (WGS) entry which is preliminary data.</text>
</comment>